<organism evidence="1 2">
    <name type="scientific">Niabella yanshanensis</name>
    <dbReference type="NCBI Taxonomy" id="577386"/>
    <lineage>
        <taxon>Bacteria</taxon>
        <taxon>Pseudomonadati</taxon>
        <taxon>Bacteroidota</taxon>
        <taxon>Chitinophagia</taxon>
        <taxon>Chitinophagales</taxon>
        <taxon>Chitinophagaceae</taxon>
        <taxon>Niabella</taxon>
    </lineage>
</organism>
<evidence type="ECO:0000313" key="2">
    <source>
        <dbReference type="Proteomes" id="UP001325680"/>
    </source>
</evidence>
<dbReference type="EMBL" id="CP139960">
    <property type="protein sequence ID" value="WQD38684.1"/>
    <property type="molecule type" value="Genomic_DNA"/>
</dbReference>
<sequence length="224" mass="25785">MNASHIFRSFISILLLLFICASCEDRPSKGAYDSQQKDAMVSIPSTDHSDPPQIPTTIERIRQIYDSTITYLNAAKMDSVRFPYHCGDEKSGEISFYSYQGTLRLITHKYQEYDHHHAEDQFFTIDSIPYFIFKRQTLWSFETGPEGSTKDDVTEHRIYLLDQKPVQCLKKKFSIHSKSPGSINPQKEGSTKITCPSKLIEEFKAILSYRHEAAHCPEVPRVKI</sequence>
<protein>
    <recommendedName>
        <fullName evidence="3">Lipoprotein</fullName>
    </recommendedName>
</protein>
<name>A0ABZ0W828_9BACT</name>
<gene>
    <name evidence="1" type="ORF">U0035_00815</name>
</gene>
<dbReference type="RefSeq" id="WP_162817906.1">
    <property type="nucleotide sequence ID" value="NZ_CP139960.1"/>
</dbReference>
<proteinExistence type="predicted"/>
<accession>A0ABZ0W828</accession>
<evidence type="ECO:0008006" key="3">
    <source>
        <dbReference type="Google" id="ProtNLM"/>
    </source>
</evidence>
<keyword evidence="2" id="KW-1185">Reference proteome</keyword>
<dbReference type="Proteomes" id="UP001325680">
    <property type="component" value="Chromosome"/>
</dbReference>
<evidence type="ECO:0000313" key="1">
    <source>
        <dbReference type="EMBL" id="WQD38684.1"/>
    </source>
</evidence>
<reference evidence="1 2" key="1">
    <citation type="submission" date="2023-12" db="EMBL/GenBank/DDBJ databases">
        <title>Genome sequencing and assembly of bacterial species from a model synthetic community.</title>
        <authorList>
            <person name="Hogle S.L."/>
        </authorList>
    </citation>
    <scope>NUCLEOTIDE SEQUENCE [LARGE SCALE GENOMIC DNA]</scope>
    <source>
        <strain evidence="1 2">HAMBI_3031</strain>
    </source>
</reference>